<sequence>LFGSAFGSGEFGFGSGEFGFGSGEFGFGSGEFSGESGEKGNYYSAREDVCDRKRLRGVNSELVDKIEMVMNGDLKATTLLRDLYKIPGPCIKAIRDKKVLENNGGIIPNVEYMILIIIIHLPFSIIITHQ</sequence>
<dbReference type="Proteomes" id="UP000014760">
    <property type="component" value="Unassembled WGS sequence"/>
</dbReference>
<evidence type="ECO:0000313" key="1">
    <source>
        <dbReference type="EMBL" id="ELU13109.1"/>
    </source>
</evidence>
<proteinExistence type="predicted"/>
<keyword evidence="3" id="KW-1185">Reference proteome</keyword>
<name>R7V3I8_CAPTE</name>
<dbReference type="EMBL" id="KB295469">
    <property type="protein sequence ID" value="ELU13109.1"/>
    <property type="molecule type" value="Genomic_DNA"/>
</dbReference>
<dbReference type="AlphaFoldDB" id="R7V3I8"/>
<accession>R7V3I8</accession>
<evidence type="ECO:0000313" key="3">
    <source>
        <dbReference type="Proteomes" id="UP000014760"/>
    </source>
</evidence>
<protein>
    <submittedName>
        <fullName evidence="1 2">Uncharacterized protein</fullName>
    </submittedName>
</protein>
<dbReference type="EMBL" id="AMQN01039497">
    <property type="status" value="NOT_ANNOTATED_CDS"/>
    <property type="molecule type" value="Genomic_DNA"/>
</dbReference>
<reference evidence="1 3" key="2">
    <citation type="journal article" date="2013" name="Nature">
        <title>Insights into bilaterian evolution from three spiralian genomes.</title>
        <authorList>
            <person name="Simakov O."/>
            <person name="Marletaz F."/>
            <person name="Cho S.J."/>
            <person name="Edsinger-Gonzales E."/>
            <person name="Havlak P."/>
            <person name="Hellsten U."/>
            <person name="Kuo D.H."/>
            <person name="Larsson T."/>
            <person name="Lv J."/>
            <person name="Arendt D."/>
            <person name="Savage R."/>
            <person name="Osoegawa K."/>
            <person name="de Jong P."/>
            <person name="Grimwood J."/>
            <person name="Chapman J.A."/>
            <person name="Shapiro H."/>
            <person name="Aerts A."/>
            <person name="Otillar R.P."/>
            <person name="Terry A.Y."/>
            <person name="Boore J.L."/>
            <person name="Grigoriev I.V."/>
            <person name="Lindberg D.R."/>
            <person name="Seaver E.C."/>
            <person name="Weisblat D.A."/>
            <person name="Putnam N.H."/>
            <person name="Rokhsar D.S."/>
        </authorList>
    </citation>
    <scope>NUCLEOTIDE SEQUENCE</scope>
    <source>
        <strain evidence="1 3">I ESC-2004</strain>
    </source>
</reference>
<evidence type="ECO:0000313" key="2">
    <source>
        <dbReference type="EnsemblMetazoa" id="CapteP204259"/>
    </source>
</evidence>
<reference evidence="3" key="1">
    <citation type="submission" date="2012-12" db="EMBL/GenBank/DDBJ databases">
        <authorList>
            <person name="Hellsten U."/>
            <person name="Grimwood J."/>
            <person name="Chapman J.A."/>
            <person name="Shapiro H."/>
            <person name="Aerts A."/>
            <person name="Otillar R.P."/>
            <person name="Terry A.Y."/>
            <person name="Boore J.L."/>
            <person name="Simakov O."/>
            <person name="Marletaz F."/>
            <person name="Cho S.-J."/>
            <person name="Edsinger-Gonzales E."/>
            <person name="Havlak P."/>
            <person name="Kuo D.-H."/>
            <person name="Larsson T."/>
            <person name="Lv J."/>
            <person name="Arendt D."/>
            <person name="Savage R."/>
            <person name="Osoegawa K."/>
            <person name="de Jong P."/>
            <person name="Lindberg D.R."/>
            <person name="Seaver E.C."/>
            <person name="Weisblat D.A."/>
            <person name="Putnam N.H."/>
            <person name="Grigoriev I.V."/>
            <person name="Rokhsar D.S."/>
        </authorList>
    </citation>
    <scope>NUCLEOTIDE SEQUENCE</scope>
    <source>
        <strain evidence="3">I ESC-2004</strain>
    </source>
</reference>
<reference evidence="2" key="3">
    <citation type="submission" date="2015-06" db="UniProtKB">
        <authorList>
            <consortium name="EnsemblMetazoa"/>
        </authorList>
    </citation>
    <scope>IDENTIFICATION</scope>
</reference>
<dbReference type="EnsemblMetazoa" id="CapteT204259">
    <property type="protein sequence ID" value="CapteP204259"/>
    <property type="gene ID" value="CapteG204259"/>
</dbReference>
<gene>
    <name evidence="1" type="ORF">CAPTEDRAFT_204259</name>
</gene>
<dbReference type="HOGENOM" id="CLU_1943374_0_0_1"/>
<feature type="non-terminal residue" evidence="1">
    <location>
        <position position="1"/>
    </location>
</feature>
<organism evidence="1">
    <name type="scientific">Capitella teleta</name>
    <name type="common">Polychaete worm</name>
    <dbReference type="NCBI Taxonomy" id="283909"/>
    <lineage>
        <taxon>Eukaryota</taxon>
        <taxon>Metazoa</taxon>
        <taxon>Spiralia</taxon>
        <taxon>Lophotrochozoa</taxon>
        <taxon>Annelida</taxon>
        <taxon>Polychaeta</taxon>
        <taxon>Sedentaria</taxon>
        <taxon>Scolecida</taxon>
        <taxon>Capitellidae</taxon>
        <taxon>Capitella</taxon>
    </lineage>
</organism>